<comment type="caution">
    <text evidence="1">The sequence shown here is derived from an EMBL/GenBank/DDBJ whole genome shotgun (WGS) entry which is preliminary data.</text>
</comment>
<dbReference type="InterPro" id="IPR011330">
    <property type="entry name" value="Glyco_hydro/deAcase_b/a-brl"/>
</dbReference>
<protein>
    <recommendedName>
        <fullName evidence="2">NodB homology domain-containing protein</fullName>
    </recommendedName>
</protein>
<proteinExistence type="predicted"/>
<evidence type="ECO:0000313" key="1">
    <source>
        <dbReference type="EMBL" id="GAG40257.1"/>
    </source>
</evidence>
<feature type="non-terminal residue" evidence="1">
    <location>
        <position position="1"/>
    </location>
</feature>
<dbReference type="PANTHER" id="PTHR47561:SF1">
    <property type="entry name" value="POLYSACCHARIDE DEACETYLASE FAMILY PROTEIN (AFU_ORTHOLOGUE AFUA_6G05030)"/>
    <property type="match status" value="1"/>
</dbReference>
<organism evidence="1">
    <name type="scientific">marine sediment metagenome</name>
    <dbReference type="NCBI Taxonomy" id="412755"/>
    <lineage>
        <taxon>unclassified sequences</taxon>
        <taxon>metagenomes</taxon>
        <taxon>ecological metagenomes</taxon>
    </lineage>
</organism>
<accession>X0XYI2</accession>
<dbReference type="EMBL" id="BARS01040876">
    <property type="protein sequence ID" value="GAG40257.1"/>
    <property type="molecule type" value="Genomic_DNA"/>
</dbReference>
<dbReference type="PANTHER" id="PTHR47561">
    <property type="entry name" value="POLYSACCHARIDE DEACETYLASE FAMILY PROTEIN (AFU_ORTHOLOGUE AFUA_6G05030)"/>
    <property type="match status" value="1"/>
</dbReference>
<name>X0XYI2_9ZZZZ</name>
<dbReference type="Gene3D" id="3.20.20.370">
    <property type="entry name" value="Glycoside hydrolase/deacetylase"/>
    <property type="match status" value="1"/>
</dbReference>
<evidence type="ECO:0008006" key="2">
    <source>
        <dbReference type="Google" id="ProtNLM"/>
    </source>
</evidence>
<dbReference type="AlphaFoldDB" id="X0XYI2"/>
<dbReference type="SUPFAM" id="SSF88713">
    <property type="entry name" value="Glycoside hydrolase/deacetylase"/>
    <property type="match status" value="1"/>
</dbReference>
<reference evidence="1" key="1">
    <citation type="journal article" date="2014" name="Front. Microbiol.">
        <title>High frequency of phylogenetically diverse reductive dehalogenase-homologous genes in deep subseafloor sedimentary metagenomes.</title>
        <authorList>
            <person name="Kawai M."/>
            <person name="Futagami T."/>
            <person name="Toyoda A."/>
            <person name="Takaki Y."/>
            <person name="Nishi S."/>
            <person name="Hori S."/>
            <person name="Arai W."/>
            <person name="Tsubouchi T."/>
            <person name="Morono Y."/>
            <person name="Uchiyama I."/>
            <person name="Ito T."/>
            <person name="Fujiyama A."/>
            <person name="Inagaki F."/>
            <person name="Takami H."/>
        </authorList>
    </citation>
    <scope>NUCLEOTIDE SEQUENCE</scope>
    <source>
        <strain evidence="1">Expedition CK06-06</strain>
    </source>
</reference>
<dbReference type="GO" id="GO:0005975">
    <property type="term" value="P:carbohydrate metabolic process"/>
    <property type="evidence" value="ECO:0007669"/>
    <property type="project" value="InterPro"/>
</dbReference>
<sequence>DYSDVTLSLLMEYGFIYDSSLFADDFHPYHPRLGDHVDVEEPLRMGEEADLWEFPVNFCLDDWPHFTFNFDPLRVGLSAPSKVFEIWAAEFDYMTEHEERGVFTLTMHPQIIGRGHRITLLERFIQHVLSKGVARFARMGDVATELSSKVRV</sequence>
<gene>
    <name evidence="1" type="ORF">S01H1_62253</name>
</gene>